<dbReference type="OrthoDB" id="883248at2"/>
<dbReference type="RefSeq" id="WP_124900379.1">
    <property type="nucleotide sequence ID" value="NZ_RQTJ01000042.1"/>
</dbReference>
<feature type="signal peptide" evidence="1">
    <location>
        <begin position="1"/>
        <end position="19"/>
    </location>
</feature>
<protein>
    <recommendedName>
        <fullName evidence="4">DUF3575 domain-containing protein</fullName>
    </recommendedName>
</protein>
<evidence type="ECO:0000313" key="2">
    <source>
        <dbReference type="EMBL" id="RRA90411.1"/>
    </source>
</evidence>
<dbReference type="EMBL" id="RQTJ01000042">
    <property type="protein sequence ID" value="RRA90411.1"/>
    <property type="molecule type" value="Genomic_DNA"/>
</dbReference>
<name>A0A3P1AN78_9FLAO</name>
<keyword evidence="3" id="KW-1185">Reference proteome</keyword>
<evidence type="ECO:0000313" key="3">
    <source>
        <dbReference type="Proteomes" id="UP000268372"/>
    </source>
</evidence>
<comment type="caution">
    <text evidence="2">The sequence shown here is derived from an EMBL/GenBank/DDBJ whole genome shotgun (WGS) entry which is preliminary data.</text>
</comment>
<gene>
    <name evidence="2" type="ORF">EG242_13440</name>
</gene>
<evidence type="ECO:0008006" key="4">
    <source>
        <dbReference type="Google" id="ProtNLM"/>
    </source>
</evidence>
<organism evidence="2 3">
    <name type="scientific">Paenimyroides viscosum</name>
    <dbReference type="NCBI Taxonomy" id="2488729"/>
    <lineage>
        <taxon>Bacteria</taxon>
        <taxon>Pseudomonadati</taxon>
        <taxon>Bacteroidota</taxon>
        <taxon>Flavobacteriia</taxon>
        <taxon>Flavobacteriales</taxon>
        <taxon>Flavobacteriaceae</taxon>
        <taxon>Paenimyroides</taxon>
    </lineage>
</organism>
<feature type="chain" id="PRO_5018019706" description="DUF3575 domain-containing protein" evidence="1">
    <location>
        <begin position="20"/>
        <end position="178"/>
    </location>
</feature>
<accession>A0A3P1AN78</accession>
<reference evidence="2 3" key="1">
    <citation type="submission" date="2018-11" db="EMBL/GenBank/DDBJ databases">
        <title>Flavobacterium sp. nov., YIM 102796 draft genome.</title>
        <authorList>
            <person name="Li G."/>
            <person name="Jiang Y."/>
        </authorList>
    </citation>
    <scope>NUCLEOTIDE SEQUENCE [LARGE SCALE GENOMIC DNA]</scope>
    <source>
        <strain evidence="2 3">YIM 102796</strain>
    </source>
</reference>
<dbReference type="AlphaFoldDB" id="A0A3P1AN78"/>
<keyword evidence="1" id="KW-0732">Signal</keyword>
<evidence type="ECO:0000256" key="1">
    <source>
        <dbReference type="SAM" id="SignalP"/>
    </source>
</evidence>
<sequence>MKKYLLVAFLLANATTCFAQSTLEKVGKVSLGLQGAEFSYELPLGKSFLLESAAALGVGMNTDSGGSTYSFYLLDPVPAISTELRWIYNREKREVKEKNNANNAGNYVGLQTKYSFGNNNSLALNKVLLTDIHWGLQRSLGTKFTFNTNVGLGYMYDFDTTYGSIAPVLRVKFGYRLF</sequence>
<dbReference type="Proteomes" id="UP000268372">
    <property type="component" value="Unassembled WGS sequence"/>
</dbReference>
<proteinExistence type="predicted"/>